<evidence type="ECO:0000313" key="2">
    <source>
        <dbReference type="Proteomes" id="UP001056778"/>
    </source>
</evidence>
<proteinExistence type="predicted"/>
<keyword evidence="2" id="KW-1185">Reference proteome</keyword>
<accession>A0ACB9TMD7</accession>
<evidence type="ECO:0000313" key="1">
    <source>
        <dbReference type="EMBL" id="KAI4467979.1"/>
    </source>
</evidence>
<gene>
    <name evidence="1" type="ORF">MML48_2g00000373</name>
</gene>
<dbReference type="Proteomes" id="UP001056778">
    <property type="component" value="Chromosome 2"/>
</dbReference>
<reference evidence="1" key="1">
    <citation type="submission" date="2022-04" db="EMBL/GenBank/DDBJ databases">
        <title>Chromosome-scale genome assembly of Holotrichia oblita Faldermann.</title>
        <authorList>
            <person name="Rongchong L."/>
        </authorList>
    </citation>
    <scope>NUCLEOTIDE SEQUENCE</scope>
    <source>
        <strain evidence="1">81SQS9</strain>
    </source>
</reference>
<protein>
    <submittedName>
        <fullName evidence="1">Phosphatidylinositol glycan</fullName>
    </submittedName>
</protein>
<dbReference type="EMBL" id="CM043016">
    <property type="protein sequence ID" value="KAI4467979.1"/>
    <property type="molecule type" value="Genomic_DNA"/>
</dbReference>
<organism evidence="1 2">
    <name type="scientific">Holotrichia oblita</name>
    <name type="common">Chafer beetle</name>
    <dbReference type="NCBI Taxonomy" id="644536"/>
    <lineage>
        <taxon>Eukaryota</taxon>
        <taxon>Metazoa</taxon>
        <taxon>Ecdysozoa</taxon>
        <taxon>Arthropoda</taxon>
        <taxon>Hexapoda</taxon>
        <taxon>Insecta</taxon>
        <taxon>Pterygota</taxon>
        <taxon>Neoptera</taxon>
        <taxon>Endopterygota</taxon>
        <taxon>Coleoptera</taxon>
        <taxon>Polyphaga</taxon>
        <taxon>Scarabaeiformia</taxon>
        <taxon>Scarabaeidae</taxon>
        <taxon>Melolonthinae</taxon>
        <taxon>Holotrichia</taxon>
    </lineage>
</organism>
<name>A0ACB9TMD7_HOLOL</name>
<sequence>MGSGRHVQRNITRHMADNVILFVIGDHGMTATGDHGGESENEVTAALFVYAKVPLIDQTQDSVKQIDLIPTLATILGIPIPYSNLGTVITSCLPLPTTKIINWTDMSSTIWANVQQMTAYIRDYSSLSTIFDTEKIEQLNIKYTILKDQFSKNINNEVFVYNCINYMSELREMCEHVWIQFDSFSMTRGLLLCFIPVFFLYTMINCLTTSQLSIIFSKSLIIFIYILTASIIIACAICYYINIISNFFTTTYFISGIAGIFTLSFILIQNWELISINWYEMSKKYQLMDIFYRFVLLASVCAFFSNSFVVQESYVSVFLLLTLISTTILDLFNVSPSKISKNIKSNFKASIKFKFLVLLGSFCVLIRFSMYYWQCRDEQNCAEFSAQKLSNTSRAQLIFALVAVGFVVTFTRMWLRYCGNLAAFNITVLFAQYAPTVITVCCGGFWVLHYLPIDGKPKSSPLWQADYLALIAYYLIIIGLLVTYFRPLTVFVISNNVNSNSQKPVKTVPQIFQEVKSLFSERSQKREEIPIICGLATAYSATFVISAVYILLLFILLLGHAVAPSAVLLYFSAGIILCISSISRYERSPNIDELLQVPTASLLTWVFLAIYFFYGTGHQPTFPNIVWEAAFVGTGGIFTSNYIPAALVIINTFGSYILIGFLLPMLQIAPFSMYAIVTSLTSKKNDEQRDVNKGDITLMENDNILLTNTFSLSCKYICCFAIRVFATMLAATIHCRHLMVWKIFAPKFIFEAISLFVTIPSVLFGYVLLIRINGAVNKLVKALNKGNR</sequence>
<comment type="caution">
    <text evidence="1">The sequence shown here is derived from an EMBL/GenBank/DDBJ whole genome shotgun (WGS) entry which is preliminary data.</text>
</comment>